<dbReference type="HOGENOM" id="CLU_006756_1_1_6"/>
<dbReference type="KEGG" id="tcy:Thicy_1006"/>
<evidence type="ECO:0000256" key="8">
    <source>
        <dbReference type="ARBA" id="ARBA00023136"/>
    </source>
</evidence>
<dbReference type="STRING" id="717773.Thicy_1006"/>
<dbReference type="InterPro" id="IPR001775">
    <property type="entry name" value="GspD/PilQ"/>
</dbReference>
<comment type="subcellular location">
    <subcellularLocation>
        <location evidence="1 10">Cell outer membrane</location>
    </subcellularLocation>
</comment>
<evidence type="ECO:0000259" key="13">
    <source>
        <dbReference type="Pfam" id="PF03958"/>
    </source>
</evidence>
<gene>
    <name evidence="15" type="ordered locus">Thicy_1006</name>
</gene>
<evidence type="ECO:0000313" key="15">
    <source>
        <dbReference type="EMBL" id="AEG31773.1"/>
    </source>
</evidence>
<dbReference type="AlphaFoldDB" id="F6DD37"/>
<name>F6DD37_THICA</name>
<evidence type="ECO:0000256" key="5">
    <source>
        <dbReference type="ARBA" id="ARBA00022692"/>
    </source>
</evidence>
<dbReference type="InterPro" id="IPR013356">
    <property type="entry name" value="T2SS_GspD"/>
</dbReference>
<dbReference type="PRINTS" id="PR00811">
    <property type="entry name" value="BCTERIALGSPD"/>
</dbReference>
<dbReference type="InterPro" id="IPR004846">
    <property type="entry name" value="T2SS/T3SS_dom"/>
</dbReference>
<sequence>MLKSQIGRFSLLVGLFIWAMMIPRVQAAEIQQNFRDVEIANVIEAVAKVTGQNFIIDPRVRGKVTLIAPQAMSGDALYQTLLAILNVHGFVAIPSGEVIKVVPVNLARDQLPYVSPQDVGEAWVTEVVSVNHVEAAKLVAILRPLVAREGHLVALADSNRLIVTDTVDGLNRIKAILRQIDINTHAEFEVIRPQHAPADELVRTLRAVQGVSGAGQNVLGARINFDERSNRIIVSGDIDDRLMVRALIADLDVPLSRDGSIQVVYLQYAKATDLVPILQQLASQEGFRGGLESVAGESATSEDASSRPANQVSFEKSMMTSVSIQADERMNAIVMSAPADILEGLKSVIRQLDIRRAQVLIEAIIVELSEARAAQLGVDWAAFGASGVGLFNLSGNLPGVATAVGTGNIQALPDGFPGRGVTAAVGEVRGNSGWGALINALRSDTGANILSTPTLLTLDNESAEIIVGREVPFRTGSFTTSAGGTNPFTTIERKSVGLKLRVKPQINQGNEVYLEIENEISDVLPGDTPDLLQTSKRELRTSVIVGDGDTIVLGGLLSERETDTRNEVPGLGSIPGLGALFRNQSSQREKVNLMIFLRPVIIRDQTMGSFHSRQKYGQMQEQQQTILRHSPSGLLEGLRPELPTLEQLDDGLATSSEKGVISTMPRRDSVIEQSTSSSSRAVERRDSSLEVLGF</sequence>
<dbReference type="GO" id="GO:0015628">
    <property type="term" value="P:protein secretion by the type II secretion system"/>
    <property type="evidence" value="ECO:0007669"/>
    <property type="project" value="InterPro"/>
</dbReference>
<dbReference type="NCBIfam" id="TIGR02517">
    <property type="entry name" value="type_II_gspD"/>
    <property type="match status" value="1"/>
</dbReference>
<feature type="region of interest" description="Disordered" evidence="11">
    <location>
        <begin position="646"/>
        <end position="694"/>
    </location>
</feature>
<dbReference type="EMBL" id="CP002776">
    <property type="protein sequence ID" value="AEG31773.1"/>
    <property type="molecule type" value="Genomic_DNA"/>
</dbReference>
<dbReference type="PANTHER" id="PTHR30332:SF24">
    <property type="entry name" value="SECRETIN GSPD-RELATED"/>
    <property type="match status" value="1"/>
</dbReference>
<evidence type="ECO:0000256" key="1">
    <source>
        <dbReference type="ARBA" id="ARBA00004442"/>
    </source>
</evidence>
<keyword evidence="5" id="KW-0812">Transmembrane</keyword>
<keyword evidence="3 10" id="KW-0813">Transport</keyword>
<evidence type="ECO:0000256" key="7">
    <source>
        <dbReference type="ARBA" id="ARBA00022927"/>
    </source>
</evidence>
<dbReference type="Pfam" id="PF03958">
    <property type="entry name" value="Secretin_N"/>
    <property type="match status" value="3"/>
</dbReference>
<dbReference type="InterPro" id="IPR005644">
    <property type="entry name" value="NolW-like"/>
</dbReference>
<keyword evidence="6" id="KW-0732">Signal</keyword>
<feature type="domain" description="NolW-like" evidence="13">
    <location>
        <begin position="125"/>
        <end position="182"/>
    </location>
</feature>
<dbReference type="PANTHER" id="PTHR30332">
    <property type="entry name" value="PROBABLE GENERAL SECRETION PATHWAY PROTEIN D"/>
    <property type="match status" value="1"/>
</dbReference>
<dbReference type="InterPro" id="IPR050810">
    <property type="entry name" value="Bact_Secretion_Sys_Channel"/>
</dbReference>
<feature type="domain" description="NolW-like" evidence="13">
    <location>
        <begin position="262"/>
        <end position="358"/>
    </location>
</feature>
<feature type="domain" description="Type II/III secretion system secretin-like" evidence="12">
    <location>
        <begin position="440"/>
        <end position="603"/>
    </location>
</feature>
<dbReference type="Pfam" id="PF21305">
    <property type="entry name" value="type_II_gspD_N0"/>
    <property type="match status" value="1"/>
</dbReference>
<evidence type="ECO:0000256" key="3">
    <source>
        <dbReference type="ARBA" id="ARBA00022448"/>
    </source>
</evidence>
<proteinExistence type="inferred from homology"/>
<evidence type="ECO:0000256" key="11">
    <source>
        <dbReference type="SAM" id="MobiDB-lite"/>
    </source>
</evidence>
<dbReference type="InterPro" id="IPR038591">
    <property type="entry name" value="NolW-like_sf"/>
</dbReference>
<keyword evidence="9" id="KW-0998">Cell outer membrane</keyword>
<evidence type="ECO:0000256" key="10">
    <source>
        <dbReference type="RuleBase" id="RU004004"/>
    </source>
</evidence>
<evidence type="ECO:0000256" key="4">
    <source>
        <dbReference type="ARBA" id="ARBA00022452"/>
    </source>
</evidence>
<evidence type="ECO:0000256" key="9">
    <source>
        <dbReference type="ARBA" id="ARBA00023237"/>
    </source>
</evidence>
<dbReference type="InterPro" id="IPR049371">
    <property type="entry name" value="GspD-like_N0"/>
</dbReference>
<evidence type="ECO:0000256" key="6">
    <source>
        <dbReference type="ARBA" id="ARBA00022729"/>
    </source>
</evidence>
<dbReference type="Pfam" id="PF00263">
    <property type="entry name" value="Secretin"/>
    <property type="match status" value="1"/>
</dbReference>
<keyword evidence="8" id="KW-0472">Membrane</keyword>
<evidence type="ECO:0000256" key="2">
    <source>
        <dbReference type="ARBA" id="ARBA00006980"/>
    </source>
</evidence>
<evidence type="ECO:0000259" key="12">
    <source>
        <dbReference type="Pfam" id="PF00263"/>
    </source>
</evidence>
<dbReference type="PRINTS" id="PR01032">
    <property type="entry name" value="PHAGEIV"/>
</dbReference>
<reference evidence="15 16" key="1">
    <citation type="submission" date="2011-05" db="EMBL/GenBank/DDBJ databases">
        <title>Complete sequence of Thioalkalimicrobium cyclicum ALM1.</title>
        <authorList>
            <consortium name="US DOE Joint Genome Institute"/>
            <person name="Lucas S."/>
            <person name="Han J."/>
            <person name="Lapidus A."/>
            <person name="Cheng J.-F."/>
            <person name="Goodwin L."/>
            <person name="Pitluck S."/>
            <person name="Peters L."/>
            <person name="Mikhailova N."/>
            <person name="Davenport K."/>
            <person name="Han C."/>
            <person name="Tapia R."/>
            <person name="Land M."/>
            <person name="Hauser L."/>
            <person name="Kyrpides N."/>
            <person name="Ivanova N."/>
            <person name="Pagani I."/>
            <person name="Kappler U."/>
            <person name="Woyke T."/>
        </authorList>
    </citation>
    <scope>NUCLEOTIDE SEQUENCE [LARGE SCALE GENOMIC DNA]</scope>
    <source>
        <strain evidence="16">DSM 14477 / JCM 11371 / ALM1</strain>
    </source>
</reference>
<dbReference type="RefSeq" id="WP_013835550.1">
    <property type="nucleotide sequence ID" value="NC_015581.1"/>
</dbReference>
<dbReference type="Proteomes" id="UP000009232">
    <property type="component" value="Chromosome"/>
</dbReference>
<dbReference type="OrthoDB" id="9775455at2"/>
<feature type="domain" description="NolW-like" evidence="13">
    <location>
        <begin position="189"/>
        <end position="255"/>
    </location>
</feature>
<organism evidence="15 16">
    <name type="scientific">Thiomicrospira cyclica (strain DSM 14477 / JCM 11371 / ALM1)</name>
    <name type="common">Thioalkalimicrobium cyclicum</name>
    <dbReference type="NCBI Taxonomy" id="717773"/>
    <lineage>
        <taxon>Bacteria</taxon>
        <taxon>Pseudomonadati</taxon>
        <taxon>Pseudomonadota</taxon>
        <taxon>Gammaproteobacteria</taxon>
        <taxon>Thiotrichales</taxon>
        <taxon>Piscirickettsiaceae</taxon>
        <taxon>Thiomicrospira</taxon>
    </lineage>
</organism>
<protein>
    <submittedName>
        <fullName evidence="15">General secretion pathway protein D</fullName>
    </submittedName>
</protein>
<keyword evidence="7" id="KW-0653">Protein transport</keyword>
<keyword evidence="16" id="KW-1185">Reference proteome</keyword>
<comment type="similarity">
    <text evidence="2">Belongs to the bacterial secretin family. GSP D subfamily.</text>
</comment>
<evidence type="ECO:0000259" key="14">
    <source>
        <dbReference type="Pfam" id="PF21305"/>
    </source>
</evidence>
<dbReference type="GO" id="GO:0015627">
    <property type="term" value="C:type II protein secretion system complex"/>
    <property type="evidence" value="ECO:0007669"/>
    <property type="project" value="InterPro"/>
</dbReference>
<accession>F6DD37</accession>
<evidence type="ECO:0000313" key="16">
    <source>
        <dbReference type="Proteomes" id="UP000009232"/>
    </source>
</evidence>
<feature type="domain" description="GspD-like N0" evidence="14">
    <location>
        <begin position="33"/>
        <end position="101"/>
    </location>
</feature>
<dbReference type="eggNOG" id="COG1450">
    <property type="taxonomic scope" value="Bacteria"/>
</dbReference>
<dbReference type="Gene3D" id="3.30.1370.120">
    <property type="match status" value="3"/>
</dbReference>
<feature type="compositionally biased region" description="Polar residues" evidence="11">
    <location>
        <begin position="671"/>
        <end position="680"/>
    </location>
</feature>
<dbReference type="GO" id="GO:0009279">
    <property type="term" value="C:cell outer membrane"/>
    <property type="evidence" value="ECO:0007669"/>
    <property type="project" value="UniProtKB-SubCell"/>
</dbReference>
<keyword evidence="4" id="KW-1134">Transmembrane beta strand</keyword>